<gene>
    <name evidence="2" type="ORF">PV383_21900</name>
</gene>
<comment type="caution">
    <text evidence="2">The sequence shown here is derived from an EMBL/GenBank/DDBJ whole genome shotgun (WGS) entry which is preliminary data.</text>
</comment>
<dbReference type="RefSeq" id="WP_234442441.1">
    <property type="nucleotide sequence ID" value="NZ_JABXWF010000007.1"/>
</dbReference>
<feature type="transmembrane region" description="Helical" evidence="1">
    <location>
        <begin position="70"/>
        <end position="94"/>
    </location>
</feature>
<evidence type="ECO:0008006" key="4">
    <source>
        <dbReference type="Google" id="ProtNLM"/>
    </source>
</evidence>
<feature type="transmembrane region" description="Helical" evidence="1">
    <location>
        <begin position="162"/>
        <end position="184"/>
    </location>
</feature>
<protein>
    <recommendedName>
        <fullName evidence="4">Integral membrane protein</fullName>
    </recommendedName>
</protein>
<name>A0ABU4MUK0_9ACTN</name>
<evidence type="ECO:0000313" key="3">
    <source>
        <dbReference type="Proteomes" id="UP001282474"/>
    </source>
</evidence>
<reference evidence="2 3" key="1">
    <citation type="journal article" date="2023" name="Microb. Genom.">
        <title>Mesoterricola silvestris gen. nov., sp. nov., Mesoterricola sediminis sp. nov., Geothrix oryzae sp. nov., Geothrix edaphica sp. nov., Geothrix rubra sp. nov., and Geothrix limicola sp. nov., six novel members of Acidobacteriota isolated from soils.</title>
        <authorList>
            <person name="Weisberg A.J."/>
            <person name="Pearce E."/>
            <person name="Kramer C.G."/>
            <person name="Chang J.H."/>
            <person name="Clarke C.R."/>
        </authorList>
    </citation>
    <scope>NUCLEOTIDE SEQUENCE [LARGE SCALE GENOMIC DNA]</scope>
    <source>
        <strain evidence="2 3">NE20-4-1</strain>
    </source>
</reference>
<dbReference type="EMBL" id="JARAWJ010000016">
    <property type="protein sequence ID" value="MDX3039808.1"/>
    <property type="molecule type" value="Genomic_DNA"/>
</dbReference>
<feature type="transmembrane region" description="Helical" evidence="1">
    <location>
        <begin position="106"/>
        <end position="126"/>
    </location>
</feature>
<organism evidence="2 3">
    <name type="scientific">Streptomyces caniscabiei</name>
    <dbReference type="NCBI Taxonomy" id="2746961"/>
    <lineage>
        <taxon>Bacteria</taxon>
        <taxon>Bacillati</taxon>
        <taxon>Actinomycetota</taxon>
        <taxon>Actinomycetes</taxon>
        <taxon>Kitasatosporales</taxon>
        <taxon>Streptomycetaceae</taxon>
        <taxon>Streptomyces</taxon>
    </lineage>
</organism>
<keyword evidence="1" id="KW-0472">Membrane</keyword>
<dbReference type="Proteomes" id="UP001282474">
    <property type="component" value="Unassembled WGS sequence"/>
</dbReference>
<accession>A0ABU4MUK0</accession>
<feature type="transmembrane region" description="Helical" evidence="1">
    <location>
        <begin position="132"/>
        <end position="150"/>
    </location>
</feature>
<feature type="transmembrane region" description="Helical" evidence="1">
    <location>
        <begin position="30"/>
        <end position="50"/>
    </location>
</feature>
<keyword evidence="1" id="KW-1133">Transmembrane helix</keyword>
<proteinExistence type="predicted"/>
<evidence type="ECO:0000313" key="2">
    <source>
        <dbReference type="EMBL" id="MDX3039808.1"/>
    </source>
</evidence>
<keyword evidence="3" id="KW-1185">Reference proteome</keyword>
<sequence length="185" mass="18884">MLVMSMAATAGVPDEDGGENGTRAGAAPSAVSMAVLGVEGGLSCAVLLLVGIDSGRASAASFGVLLLSPLLLLLILFAAALMTVAYVLPAVALAHWTARQVTGRVAWWWIPPACTLWVLPALAVPSWLLPGLAFYAAAVPPALITHHTLLRADMGRPVQPCAAIILWGTLATLCLLLVGVAMAAA</sequence>
<evidence type="ECO:0000256" key="1">
    <source>
        <dbReference type="SAM" id="Phobius"/>
    </source>
</evidence>
<keyword evidence="1" id="KW-0812">Transmembrane</keyword>